<gene>
    <name evidence="1" type="ORF">CLIB1444_03S03642</name>
</gene>
<evidence type="ECO:0000313" key="2">
    <source>
        <dbReference type="Proteomes" id="UP001152531"/>
    </source>
</evidence>
<dbReference type="Proteomes" id="UP001152531">
    <property type="component" value="Unassembled WGS sequence"/>
</dbReference>
<proteinExistence type="predicted"/>
<accession>A0ACA9Y503</accession>
<reference evidence="1" key="1">
    <citation type="submission" date="2022-06" db="EMBL/GenBank/DDBJ databases">
        <authorList>
            <person name="Legras J.-L."/>
            <person name="Devillers H."/>
            <person name="Grondin C."/>
        </authorList>
    </citation>
    <scope>NUCLEOTIDE SEQUENCE</scope>
    <source>
        <strain evidence="1">CLIB 1444</strain>
    </source>
</reference>
<dbReference type="EMBL" id="CALSDN010000003">
    <property type="protein sequence ID" value="CAH6720066.1"/>
    <property type="molecule type" value="Genomic_DNA"/>
</dbReference>
<keyword evidence="2" id="KW-1185">Reference proteome</keyword>
<sequence>MSESPLVLVNDYLPEEYHLDLQISSIKPNFQGYLKFPLKRARNDFDQFKLVLHGHKLIILEALVGGVKLDVKYDKPAQKIELSTSQPISQFDVTIKYVGSIQSLDTIQQTRGVFRSPGDKVIISTQSQPIFARQILPLIDESNFKIPFKLTITTEKHFKVIANMGLEAESVNGDEKTSVFKKSPPILPSTIGFTIGELEGKIIQSSIPIGVYGTKEDMESVNIPYIMSILEKVFPLIQSKLGAYPLDKLDIIGVPYLTEGAMENWGMITVVKDHLFKGHELHIKQLLSHELIHQWLGNLVSFDNWKYLWLNESMATLLGNYFVSVLDGNDEAFKLDLMTINERLCNDDHHSIEKFMNSLVINNDITTSYLFNHQVYEKGIIILRMLVNVISDKVDDFDKFFEFLKDFVEFYKFKSIKPQDLWTFIYKDLSVDLLTFVNIWIRYDKFPTLQITINDNQLTIEQMQSKVYHFPLILKTSNGSKKVYIMNKVTKVEISDLLVINQDKITLFKGDISKKIIKTIDISQLNKLDTNVYLIDYKAGDFNKKLQQHVNNL</sequence>
<comment type="caution">
    <text evidence="1">The sequence shown here is derived from an EMBL/GenBank/DDBJ whole genome shotgun (WGS) entry which is preliminary data.</text>
</comment>
<protein>
    <submittedName>
        <fullName evidence="1">Uncharacterized protein</fullName>
    </submittedName>
</protein>
<name>A0ACA9Y503_9ASCO</name>
<organism evidence="1 2">
    <name type="scientific">[Candida] jaroonii</name>
    <dbReference type="NCBI Taxonomy" id="467808"/>
    <lineage>
        <taxon>Eukaryota</taxon>
        <taxon>Fungi</taxon>
        <taxon>Dikarya</taxon>
        <taxon>Ascomycota</taxon>
        <taxon>Saccharomycotina</taxon>
        <taxon>Pichiomycetes</taxon>
        <taxon>Debaryomycetaceae</taxon>
        <taxon>Yamadazyma</taxon>
    </lineage>
</organism>
<evidence type="ECO:0000313" key="1">
    <source>
        <dbReference type="EMBL" id="CAH6720066.1"/>
    </source>
</evidence>